<name>A0AA40C935_9PEZI</name>
<dbReference type="GO" id="GO:0035925">
    <property type="term" value="F:mRNA 3'-UTR AU-rich region binding"/>
    <property type="evidence" value="ECO:0007669"/>
    <property type="project" value="TreeGrafter"/>
</dbReference>
<organism evidence="4 5">
    <name type="scientific">Bombardia bombarda</name>
    <dbReference type="NCBI Taxonomy" id="252184"/>
    <lineage>
        <taxon>Eukaryota</taxon>
        <taxon>Fungi</taxon>
        <taxon>Dikarya</taxon>
        <taxon>Ascomycota</taxon>
        <taxon>Pezizomycotina</taxon>
        <taxon>Sordariomycetes</taxon>
        <taxon>Sordariomycetidae</taxon>
        <taxon>Sordariales</taxon>
        <taxon>Lasiosphaeriaceae</taxon>
        <taxon>Bombardia</taxon>
    </lineage>
</organism>
<dbReference type="CDD" id="cd05286">
    <property type="entry name" value="QOR2"/>
    <property type="match status" value="1"/>
</dbReference>
<reference evidence="4" key="1">
    <citation type="submission" date="2023-06" db="EMBL/GenBank/DDBJ databases">
        <title>Genome-scale phylogeny and comparative genomics of the fungal order Sordariales.</title>
        <authorList>
            <consortium name="Lawrence Berkeley National Laboratory"/>
            <person name="Hensen N."/>
            <person name="Bonometti L."/>
            <person name="Westerberg I."/>
            <person name="Brannstrom I.O."/>
            <person name="Guillou S."/>
            <person name="Cros-Aarteil S."/>
            <person name="Calhoun S."/>
            <person name="Haridas S."/>
            <person name="Kuo A."/>
            <person name="Mondo S."/>
            <person name="Pangilinan J."/>
            <person name="Riley R."/>
            <person name="LaButti K."/>
            <person name="Andreopoulos B."/>
            <person name="Lipzen A."/>
            <person name="Chen C."/>
            <person name="Yanf M."/>
            <person name="Daum C."/>
            <person name="Ng V."/>
            <person name="Clum A."/>
            <person name="Steindorff A."/>
            <person name="Ohm R."/>
            <person name="Martin F."/>
            <person name="Silar P."/>
            <person name="Natvig D."/>
            <person name="Lalanne C."/>
            <person name="Gautier V."/>
            <person name="Ament-velasquez S.L."/>
            <person name="Kruys A."/>
            <person name="Hutchinson M.I."/>
            <person name="Powell A.J."/>
            <person name="Barry K."/>
            <person name="Miller A.N."/>
            <person name="Grigoriev I.V."/>
            <person name="Debuchy R."/>
            <person name="Gladieux P."/>
            <person name="Thoren M.H."/>
            <person name="Johannesson H."/>
        </authorList>
    </citation>
    <scope>NUCLEOTIDE SEQUENCE</scope>
    <source>
        <strain evidence="4">SMH3391-2</strain>
    </source>
</reference>
<proteinExistence type="predicted"/>
<dbReference type="EMBL" id="JAULSR010000002">
    <property type="protein sequence ID" value="KAK0629600.1"/>
    <property type="molecule type" value="Genomic_DNA"/>
</dbReference>
<dbReference type="Proteomes" id="UP001174934">
    <property type="component" value="Unassembled WGS sequence"/>
</dbReference>
<dbReference type="Gene3D" id="3.40.50.720">
    <property type="entry name" value="NAD(P)-binding Rossmann-like Domain"/>
    <property type="match status" value="1"/>
</dbReference>
<dbReference type="GO" id="GO:0005829">
    <property type="term" value="C:cytosol"/>
    <property type="evidence" value="ECO:0007669"/>
    <property type="project" value="TreeGrafter"/>
</dbReference>
<keyword evidence="5" id="KW-1185">Reference proteome</keyword>
<accession>A0AA40C935</accession>
<dbReference type="PANTHER" id="PTHR48106">
    <property type="entry name" value="QUINONE OXIDOREDUCTASE PIG3-RELATED"/>
    <property type="match status" value="1"/>
</dbReference>
<keyword evidence="1" id="KW-0521">NADP</keyword>
<dbReference type="InterPro" id="IPR036291">
    <property type="entry name" value="NAD(P)-bd_dom_sf"/>
</dbReference>
<evidence type="ECO:0000313" key="5">
    <source>
        <dbReference type="Proteomes" id="UP001174934"/>
    </source>
</evidence>
<dbReference type="SUPFAM" id="SSF51735">
    <property type="entry name" value="NAD(P)-binding Rossmann-fold domains"/>
    <property type="match status" value="1"/>
</dbReference>
<dbReference type="InterPro" id="IPR013149">
    <property type="entry name" value="ADH-like_C"/>
</dbReference>
<dbReference type="Pfam" id="PF00107">
    <property type="entry name" value="ADH_zinc_N"/>
    <property type="match status" value="1"/>
</dbReference>
<dbReference type="Pfam" id="PF08240">
    <property type="entry name" value="ADH_N"/>
    <property type="match status" value="1"/>
</dbReference>
<evidence type="ECO:0000256" key="1">
    <source>
        <dbReference type="ARBA" id="ARBA00022857"/>
    </source>
</evidence>
<dbReference type="GO" id="GO:0003960">
    <property type="term" value="F:quinone reductase (NADPH) activity"/>
    <property type="evidence" value="ECO:0007669"/>
    <property type="project" value="InterPro"/>
</dbReference>
<feature type="domain" description="Enoyl reductase (ER)" evidence="3">
    <location>
        <begin position="18"/>
        <end position="309"/>
    </location>
</feature>
<dbReference type="InterPro" id="IPR011032">
    <property type="entry name" value="GroES-like_sf"/>
</dbReference>
<dbReference type="GO" id="GO:0070402">
    <property type="term" value="F:NADPH binding"/>
    <property type="evidence" value="ECO:0007669"/>
    <property type="project" value="TreeGrafter"/>
</dbReference>
<dbReference type="PANTHER" id="PTHR48106:SF13">
    <property type="entry name" value="QUINONE OXIDOREDUCTASE-RELATED"/>
    <property type="match status" value="1"/>
</dbReference>
<evidence type="ECO:0000259" key="3">
    <source>
        <dbReference type="SMART" id="SM00829"/>
    </source>
</evidence>
<dbReference type="AlphaFoldDB" id="A0AA40C935"/>
<dbReference type="SMART" id="SM00829">
    <property type="entry name" value="PKS_ER"/>
    <property type="match status" value="1"/>
</dbReference>
<keyword evidence="2" id="KW-0560">Oxidoreductase</keyword>
<evidence type="ECO:0000313" key="4">
    <source>
        <dbReference type="EMBL" id="KAK0629600.1"/>
    </source>
</evidence>
<dbReference type="Gene3D" id="3.90.180.10">
    <property type="entry name" value="Medium-chain alcohol dehydrogenases, catalytic domain"/>
    <property type="match status" value="2"/>
</dbReference>
<evidence type="ECO:0000256" key="2">
    <source>
        <dbReference type="ARBA" id="ARBA00023002"/>
    </source>
</evidence>
<dbReference type="InterPro" id="IPR020843">
    <property type="entry name" value="ER"/>
</dbReference>
<comment type="caution">
    <text evidence="4">The sequence shown here is derived from an EMBL/GenBank/DDBJ whole genome shotgun (WGS) entry which is preliminary data.</text>
</comment>
<protein>
    <recommendedName>
        <fullName evidence="3">Enoyl reductase (ER) domain-containing protein</fullName>
    </recommendedName>
</protein>
<dbReference type="SUPFAM" id="SSF50129">
    <property type="entry name" value="GroES-like"/>
    <property type="match status" value="1"/>
</dbReference>
<gene>
    <name evidence="4" type="ORF">B0T17DRAFT_615356</name>
</gene>
<dbReference type="InterPro" id="IPR047618">
    <property type="entry name" value="QOR-like"/>
</dbReference>
<dbReference type="InterPro" id="IPR013154">
    <property type="entry name" value="ADH-like_N"/>
</dbReference>
<sequence>MALSVPKAMSGTIAERPGGFETLKWRTDLAVPELDYGEILIKNEYIGVNYIDIYFRSGIYSTGSPFPILLGREGAGVVAAVHPSVRGFAVGDRGISTEQAAASLLQGLTAWTFIREVARITREVPAGQGPWVLVHAAAGGTGLLLVQLLAALGAKVIGTASTPAKTKLASDNGAQWVINSSTEDVVAKVKEITEGHGADVIFDGVGAATLKADFELIANNGSLISFGNASGPPDLQNLPRTTKRVKISRPTLMTYIGTKAARVKYVQEMFDFIKDGKLKIAIHDVYPLKEAGRAHADLESRKTTGKLLLKVD</sequence>